<sequence>MPVNRGRLQGVENYLTEDVTKLLNEIESILPTGGNGWDVVLENYQIYAEPEHRALRDVDSIKEQYQSLLDCPKQSGEPRCPDAIYRARQLQRAFEERVGHNSSLDDGEASESSDSASSGQGSAASGLKDDGGDEEACRHRQ</sequence>
<evidence type="ECO:0000313" key="3">
    <source>
        <dbReference type="EMBL" id="KAF4129613.1"/>
    </source>
</evidence>
<dbReference type="PANTHER" id="PTHR34409">
    <property type="entry name" value="SET DOMAIN-CONTAINING PROTEIN"/>
    <property type="match status" value="1"/>
</dbReference>
<organism evidence="3 4">
    <name type="scientific">Phytophthora infestans</name>
    <name type="common">Potato late blight agent</name>
    <name type="synonym">Botrytis infestans</name>
    <dbReference type="NCBI Taxonomy" id="4787"/>
    <lineage>
        <taxon>Eukaryota</taxon>
        <taxon>Sar</taxon>
        <taxon>Stramenopiles</taxon>
        <taxon>Oomycota</taxon>
        <taxon>Peronosporomycetes</taxon>
        <taxon>Peronosporales</taxon>
        <taxon>Peronosporaceae</taxon>
        <taxon>Phytophthora</taxon>
    </lineage>
</organism>
<feature type="compositionally biased region" description="Low complexity" evidence="1">
    <location>
        <begin position="112"/>
        <end position="126"/>
    </location>
</feature>
<evidence type="ECO:0000313" key="4">
    <source>
        <dbReference type="Proteomes" id="UP000704712"/>
    </source>
</evidence>
<dbReference type="EMBL" id="JAACNO010002937">
    <property type="protein sequence ID" value="KAF4129613.1"/>
    <property type="molecule type" value="Genomic_DNA"/>
</dbReference>
<reference evidence="3" key="1">
    <citation type="submission" date="2020-03" db="EMBL/GenBank/DDBJ databases">
        <title>Hybrid Assembly of Korean Phytophthora infestans isolates.</title>
        <authorList>
            <person name="Prokchorchik M."/>
            <person name="Lee Y."/>
            <person name="Seo J."/>
            <person name="Cho J.-H."/>
            <person name="Park Y.-E."/>
            <person name="Jang D.-C."/>
            <person name="Im J.-S."/>
            <person name="Choi J.-G."/>
            <person name="Park H.-J."/>
            <person name="Lee G.-B."/>
            <person name="Lee Y.-G."/>
            <person name="Hong S.-Y."/>
            <person name="Cho K."/>
            <person name="Sohn K.H."/>
        </authorList>
    </citation>
    <scope>NUCLEOTIDE SEQUENCE</scope>
    <source>
        <strain evidence="3">KR_2_A2</strain>
    </source>
</reference>
<feature type="region of interest" description="Disordered" evidence="1">
    <location>
        <begin position="96"/>
        <end position="141"/>
    </location>
</feature>
<feature type="compositionally biased region" description="Basic and acidic residues" evidence="1">
    <location>
        <begin position="127"/>
        <end position="141"/>
    </location>
</feature>
<dbReference type="AlphaFoldDB" id="A0A8S9TNP8"/>
<gene>
    <name evidence="3" type="ORF">GN958_ATG21108</name>
</gene>
<proteinExistence type="predicted"/>
<dbReference type="Pfam" id="PF20681">
    <property type="entry name" value="DUF6818"/>
    <property type="match status" value="1"/>
</dbReference>
<name>A0A8S9TNP8_PHYIN</name>
<evidence type="ECO:0000259" key="2">
    <source>
        <dbReference type="Pfam" id="PF20681"/>
    </source>
</evidence>
<comment type="caution">
    <text evidence="3">The sequence shown here is derived from an EMBL/GenBank/DDBJ whole genome shotgun (WGS) entry which is preliminary data.</text>
</comment>
<evidence type="ECO:0000256" key="1">
    <source>
        <dbReference type="SAM" id="MobiDB-lite"/>
    </source>
</evidence>
<accession>A0A8S9TNP8</accession>
<feature type="domain" description="DUF6818" evidence="2">
    <location>
        <begin position="31"/>
        <end position="107"/>
    </location>
</feature>
<protein>
    <recommendedName>
        <fullName evidence="2">DUF6818 domain-containing protein</fullName>
    </recommendedName>
</protein>
<dbReference type="PANTHER" id="PTHR34409:SF1">
    <property type="entry name" value="MYB-LIKE DOMAIN-CONTAINING PROTEIN"/>
    <property type="match status" value="1"/>
</dbReference>
<dbReference type="InterPro" id="IPR049203">
    <property type="entry name" value="DUF6818"/>
</dbReference>
<dbReference type="Proteomes" id="UP000704712">
    <property type="component" value="Unassembled WGS sequence"/>
</dbReference>